<reference evidence="2" key="1">
    <citation type="journal article" date="2009" name="Rice">
        <title>De Novo Next Generation Sequencing of Plant Genomes.</title>
        <authorList>
            <person name="Rounsley S."/>
            <person name="Marri P.R."/>
            <person name="Yu Y."/>
            <person name="He R."/>
            <person name="Sisneros N."/>
            <person name="Goicoechea J.L."/>
            <person name="Lee S.J."/>
            <person name="Angelova A."/>
            <person name="Kudrna D."/>
            <person name="Luo M."/>
            <person name="Affourtit J."/>
            <person name="Desany B."/>
            <person name="Knight J."/>
            <person name="Niazi F."/>
            <person name="Egholm M."/>
            <person name="Wing R.A."/>
        </authorList>
    </citation>
    <scope>NUCLEOTIDE SEQUENCE [LARGE SCALE GENOMIC DNA]</scope>
    <source>
        <strain evidence="2">cv. IRGC 105608</strain>
    </source>
</reference>
<proteinExistence type="predicted"/>
<protein>
    <submittedName>
        <fullName evidence="2">Uncharacterized protein</fullName>
    </submittedName>
</protein>
<organism evidence="2">
    <name type="scientific">Oryza barthii</name>
    <dbReference type="NCBI Taxonomy" id="65489"/>
    <lineage>
        <taxon>Eukaryota</taxon>
        <taxon>Viridiplantae</taxon>
        <taxon>Streptophyta</taxon>
        <taxon>Embryophyta</taxon>
        <taxon>Tracheophyta</taxon>
        <taxon>Spermatophyta</taxon>
        <taxon>Magnoliopsida</taxon>
        <taxon>Liliopsida</taxon>
        <taxon>Poales</taxon>
        <taxon>Poaceae</taxon>
        <taxon>BOP clade</taxon>
        <taxon>Oryzoideae</taxon>
        <taxon>Oryzeae</taxon>
        <taxon>Oryzinae</taxon>
        <taxon>Oryza</taxon>
    </lineage>
</organism>
<feature type="region of interest" description="Disordered" evidence="1">
    <location>
        <begin position="1"/>
        <end position="41"/>
    </location>
</feature>
<dbReference type="PANTHER" id="PTHR33095:SF127">
    <property type="entry name" value="OS05G0578100 PROTEIN"/>
    <property type="match status" value="1"/>
</dbReference>
<sequence length="309" mass="34131">MEERIPEPQDPTADVAADVLPAEASSSDVTTTGVEEETDSDGEFEFEFPFVSRDSPAGTAAVADDLFADGRIKPSWPRTLRRWCSRANDGTRAPLGRLFLEESRGSFDRWSSSTYVVVVFRGGVRRGRPGRRAAGELLSLDSRRRPRLGLGLPTPAQEERLNGELVVGRSHSDGKEKFMFLPIPPPSSKENDVDHFKPKPKPTPASGRKTVQVAAAAEIDTRGKPSTEPAIAMRDRSPPGQQHHHDTNTLKRRPHEGCDAERRRRHPSKELDKVFTQSSLPREDGYLNSALRRVTTPEGEVTVGPKKLG</sequence>
<dbReference type="Gramene" id="OBART05G26900.1">
    <property type="protein sequence ID" value="OBART05G26900.1"/>
    <property type="gene ID" value="OBART05G26900"/>
</dbReference>
<dbReference type="HOGENOM" id="CLU_901303_0_0_1"/>
<dbReference type="PaxDb" id="65489-OBART05G26900.1"/>
<dbReference type="PANTHER" id="PTHR33095">
    <property type="entry name" value="OS07G0619500 PROTEIN"/>
    <property type="match status" value="1"/>
</dbReference>
<feature type="region of interest" description="Disordered" evidence="1">
    <location>
        <begin position="176"/>
        <end position="309"/>
    </location>
</feature>
<reference evidence="2" key="2">
    <citation type="submission" date="2015-03" db="UniProtKB">
        <authorList>
            <consortium name="EnsemblPlants"/>
        </authorList>
    </citation>
    <scope>IDENTIFICATION</scope>
</reference>
<dbReference type="EnsemblPlants" id="OBART05G26900.1">
    <property type="protein sequence ID" value="OBART05G26900.1"/>
    <property type="gene ID" value="OBART05G26900"/>
</dbReference>
<name>A0A0D3GB75_9ORYZ</name>
<evidence type="ECO:0000256" key="1">
    <source>
        <dbReference type="SAM" id="MobiDB-lite"/>
    </source>
</evidence>
<keyword evidence="3" id="KW-1185">Reference proteome</keyword>
<evidence type="ECO:0000313" key="3">
    <source>
        <dbReference type="Proteomes" id="UP000026960"/>
    </source>
</evidence>
<dbReference type="AlphaFoldDB" id="A0A0D3GB75"/>
<dbReference type="Proteomes" id="UP000026960">
    <property type="component" value="Chromosome 5"/>
</dbReference>
<evidence type="ECO:0000313" key="2">
    <source>
        <dbReference type="EnsemblPlants" id="OBART05G26900.1"/>
    </source>
</evidence>
<accession>A0A0D3GB75</accession>
<feature type="compositionally biased region" description="Basic and acidic residues" evidence="1">
    <location>
        <begin position="233"/>
        <end position="273"/>
    </location>
</feature>